<organism evidence="2">
    <name type="scientific">viral metagenome</name>
    <dbReference type="NCBI Taxonomy" id="1070528"/>
    <lineage>
        <taxon>unclassified sequences</taxon>
        <taxon>metagenomes</taxon>
        <taxon>organismal metagenomes</taxon>
    </lineage>
</organism>
<protein>
    <submittedName>
        <fullName evidence="2">Uncharacterized protein</fullName>
    </submittedName>
</protein>
<feature type="region of interest" description="Disordered" evidence="1">
    <location>
        <begin position="523"/>
        <end position="555"/>
    </location>
</feature>
<dbReference type="EMBL" id="MN740319">
    <property type="protein sequence ID" value="QHT99942.1"/>
    <property type="molecule type" value="Genomic_DNA"/>
</dbReference>
<dbReference type="SUPFAM" id="SSF63829">
    <property type="entry name" value="Calcium-dependent phosphotriesterase"/>
    <property type="match status" value="1"/>
</dbReference>
<reference evidence="2" key="1">
    <citation type="journal article" date="2020" name="Nature">
        <title>Giant virus diversity and host interactions through global metagenomics.</title>
        <authorList>
            <person name="Schulz F."/>
            <person name="Roux S."/>
            <person name="Paez-Espino D."/>
            <person name="Jungbluth S."/>
            <person name="Walsh D.A."/>
            <person name="Denef V.J."/>
            <person name="McMahon K.D."/>
            <person name="Konstantinidis K.T."/>
            <person name="Eloe-Fadrosh E.A."/>
            <person name="Kyrpides N.C."/>
            <person name="Woyke T."/>
        </authorList>
    </citation>
    <scope>NUCLEOTIDE SEQUENCE</scope>
    <source>
        <strain evidence="2">GVMAG-M-3300025778-1</strain>
    </source>
</reference>
<feature type="compositionally biased region" description="Basic residues" evidence="1">
    <location>
        <begin position="526"/>
        <end position="555"/>
    </location>
</feature>
<accession>A0A6C0J3Q9</accession>
<proteinExistence type="predicted"/>
<dbReference type="AlphaFoldDB" id="A0A6C0J3Q9"/>
<sequence length="555" mass="62484">MTKGPDGTLYVADDNYIRVIKDGQVTTLAGHNVEQGDPDYGESVDGQGEDASIARAEDIWFVPDGRLLFWDEDRLRTVTMDGTVTTLEPDYDTYRPNEAVDELGNHYYSTMWSEVRGCKGYIKRNTDNEEICIEGPEGDTFAYDLEHKVLYFTDHTAVWIQGERVVVPPASNLWQGFARSEVEFFNGVMSVLPPPPNPDVPDPFDSNRANFSFCPVCLGYATRESGCMYMHHVCPASKRHPGLYAEYANPANGQIEWCTVCGRICKGHGHILRNLPEDKGTGRVPYPPGVEIQFYGNDCYPYGGGGTTEKFVRMEEMVKAACYAAEEVGIRTETEVRRYMIEEIWRGVKSLDDPAVYQAATARMAHPIAVPCELPASIAPPAGPAPHITRPADEADMVPIEHDAPDNHCAIELNERQYQNEPVYQFWHKQPDGTIWKHENEYICAEDLQEYIVGQNTGVFTGLCPLPDHCKARLYPEEIRDIIEVSVWEKYEEKFDEHFAAMAGGGSSGILYKIDPSELGCLLPPPKKKAGRRTYRKKGKKSRKTRGKKRSLYNK</sequence>
<dbReference type="Gene3D" id="2.120.10.30">
    <property type="entry name" value="TolB, C-terminal domain"/>
    <property type="match status" value="1"/>
</dbReference>
<evidence type="ECO:0000256" key="1">
    <source>
        <dbReference type="SAM" id="MobiDB-lite"/>
    </source>
</evidence>
<dbReference type="InterPro" id="IPR011042">
    <property type="entry name" value="6-blade_b-propeller_TolB-like"/>
</dbReference>
<name>A0A6C0J3Q9_9ZZZZ</name>
<evidence type="ECO:0000313" key="2">
    <source>
        <dbReference type="EMBL" id="QHT99942.1"/>
    </source>
</evidence>